<gene>
    <name evidence="1" type="ORF">LSINAPIS_LOCUS10308</name>
</gene>
<sequence length="103" mass="12218">MHPTSIRRIVVTYIQLLSCTITSHDFRYNQTPRLPIKRKFTVIAIIIVEGEPNEIQSFLRLKRQLEDLDSDLNTEETQDTKDPSFWDRMIKIALNLFTYESFL</sequence>
<evidence type="ECO:0000313" key="2">
    <source>
        <dbReference type="Proteomes" id="UP000324832"/>
    </source>
</evidence>
<organism evidence="1 2">
    <name type="scientific">Leptidea sinapis</name>
    <dbReference type="NCBI Taxonomy" id="189913"/>
    <lineage>
        <taxon>Eukaryota</taxon>
        <taxon>Metazoa</taxon>
        <taxon>Ecdysozoa</taxon>
        <taxon>Arthropoda</taxon>
        <taxon>Hexapoda</taxon>
        <taxon>Insecta</taxon>
        <taxon>Pterygota</taxon>
        <taxon>Neoptera</taxon>
        <taxon>Endopterygota</taxon>
        <taxon>Lepidoptera</taxon>
        <taxon>Glossata</taxon>
        <taxon>Ditrysia</taxon>
        <taxon>Papilionoidea</taxon>
        <taxon>Pieridae</taxon>
        <taxon>Dismorphiinae</taxon>
        <taxon>Leptidea</taxon>
    </lineage>
</organism>
<reference evidence="1 2" key="1">
    <citation type="submission" date="2017-07" db="EMBL/GenBank/DDBJ databases">
        <authorList>
            <person name="Talla V."/>
            <person name="Backstrom N."/>
        </authorList>
    </citation>
    <scope>NUCLEOTIDE SEQUENCE [LARGE SCALE GENOMIC DNA]</scope>
</reference>
<name>A0A5E4QNB1_9NEOP</name>
<dbReference type="Proteomes" id="UP000324832">
    <property type="component" value="Unassembled WGS sequence"/>
</dbReference>
<keyword evidence="2" id="KW-1185">Reference proteome</keyword>
<evidence type="ECO:0000313" key="1">
    <source>
        <dbReference type="EMBL" id="VVC99426.1"/>
    </source>
</evidence>
<accession>A0A5E4QNB1</accession>
<dbReference type="AlphaFoldDB" id="A0A5E4QNB1"/>
<dbReference type="EMBL" id="FZQP02004123">
    <property type="protein sequence ID" value="VVC99426.1"/>
    <property type="molecule type" value="Genomic_DNA"/>
</dbReference>
<proteinExistence type="predicted"/>
<protein>
    <submittedName>
        <fullName evidence="1">Uncharacterized protein</fullName>
    </submittedName>
</protein>